<gene>
    <name evidence="1" type="ORF">QBC34DRAFT_387798</name>
</gene>
<dbReference type="AlphaFoldDB" id="A0AAV9G2Y1"/>
<dbReference type="Proteomes" id="UP001321760">
    <property type="component" value="Unassembled WGS sequence"/>
</dbReference>
<name>A0AAV9G2Y1_9PEZI</name>
<sequence length="141" mass="15427">MTLKVHGNALSHLLIRPKATQPNRNNAFQDLPPRHHPRCPLISTTLAADCPCTRNEDAGRWKDTNHSPAGVVGFLVDQGGGCFRGNGQGNLCVGMQNPTEHLRKCLKDFAQEEESYHGDWFLWTSISCSSGGAKGQISMTL</sequence>
<organism evidence="1 2">
    <name type="scientific">Podospora aff. communis PSN243</name>
    <dbReference type="NCBI Taxonomy" id="3040156"/>
    <lineage>
        <taxon>Eukaryota</taxon>
        <taxon>Fungi</taxon>
        <taxon>Dikarya</taxon>
        <taxon>Ascomycota</taxon>
        <taxon>Pezizomycotina</taxon>
        <taxon>Sordariomycetes</taxon>
        <taxon>Sordariomycetidae</taxon>
        <taxon>Sordariales</taxon>
        <taxon>Podosporaceae</taxon>
        <taxon>Podospora</taxon>
    </lineage>
</organism>
<keyword evidence="2" id="KW-1185">Reference proteome</keyword>
<comment type="caution">
    <text evidence="1">The sequence shown here is derived from an EMBL/GenBank/DDBJ whole genome shotgun (WGS) entry which is preliminary data.</text>
</comment>
<protein>
    <submittedName>
        <fullName evidence="1">Uncharacterized protein</fullName>
    </submittedName>
</protein>
<reference evidence="1" key="1">
    <citation type="journal article" date="2023" name="Mol. Phylogenet. Evol.">
        <title>Genome-scale phylogeny and comparative genomics of the fungal order Sordariales.</title>
        <authorList>
            <person name="Hensen N."/>
            <person name="Bonometti L."/>
            <person name="Westerberg I."/>
            <person name="Brannstrom I.O."/>
            <person name="Guillou S."/>
            <person name="Cros-Aarteil S."/>
            <person name="Calhoun S."/>
            <person name="Haridas S."/>
            <person name="Kuo A."/>
            <person name="Mondo S."/>
            <person name="Pangilinan J."/>
            <person name="Riley R."/>
            <person name="LaButti K."/>
            <person name="Andreopoulos B."/>
            <person name="Lipzen A."/>
            <person name="Chen C."/>
            <person name="Yan M."/>
            <person name="Daum C."/>
            <person name="Ng V."/>
            <person name="Clum A."/>
            <person name="Steindorff A."/>
            <person name="Ohm R.A."/>
            <person name="Martin F."/>
            <person name="Silar P."/>
            <person name="Natvig D.O."/>
            <person name="Lalanne C."/>
            <person name="Gautier V."/>
            <person name="Ament-Velasquez S.L."/>
            <person name="Kruys A."/>
            <person name="Hutchinson M.I."/>
            <person name="Powell A.J."/>
            <person name="Barry K."/>
            <person name="Miller A.N."/>
            <person name="Grigoriev I.V."/>
            <person name="Debuchy R."/>
            <person name="Gladieux P."/>
            <person name="Hiltunen Thoren M."/>
            <person name="Johannesson H."/>
        </authorList>
    </citation>
    <scope>NUCLEOTIDE SEQUENCE</scope>
    <source>
        <strain evidence="1">PSN243</strain>
    </source>
</reference>
<reference evidence="1" key="2">
    <citation type="submission" date="2023-05" db="EMBL/GenBank/DDBJ databases">
        <authorList>
            <consortium name="Lawrence Berkeley National Laboratory"/>
            <person name="Steindorff A."/>
            <person name="Hensen N."/>
            <person name="Bonometti L."/>
            <person name="Westerberg I."/>
            <person name="Brannstrom I.O."/>
            <person name="Guillou S."/>
            <person name="Cros-Aarteil S."/>
            <person name="Calhoun S."/>
            <person name="Haridas S."/>
            <person name="Kuo A."/>
            <person name="Mondo S."/>
            <person name="Pangilinan J."/>
            <person name="Riley R."/>
            <person name="Labutti K."/>
            <person name="Andreopoulos B."/>
            <person name="Lipzen A."/>
            <person name="Chen C."/>
            <person name="Yanf M."/>
            <person name="Daum C."/>
            <person name="Ng V."/>
            <person name="Clum A."/>
            <person name="Ohm R."/>
            <person name="Martin F."/>
            <person name="Silar P."/>
            <person name="Natvig D."/>
            <person name="Lalanne C."/>
            <person name="Gautier V."/>
            <person name="Ament-Velasquez S.L."/>
            <person name="Kruys A."/>
            <person name="Hutchinson M.I."/>
            <person name="Powell A.J."/>
            <person name="Barry K."/>
            <person name="Miller A.N."/>
            <person name="Grigoriev I.V."/>
            <person name="Debuchy R."/>
            <person name="Gladieux P."/>
            <person name="Thoren M.H."/>
            <person name="Johannesson H."/>
        </authorList>
    </citation>
    <scope>NUCLEOTIDE SEQUENCE</scope>
    <source>
        <strain evidence="1">PSN243</strain>
    </source>
</reference>
<dbReference type="EMBL" id="MU866044">
    <property type="protein sequence ID" value="KAK4441946.1"/>
    <property type="molecule type" value="Genomic_DNA"/>
</dbReference>
<evidence type="ECO:0000313" key="2">
    <source>
        <dbReference type="Proteomes" id="UP001321760"/>
    </source>
</evidence>
<evidence type="ECO:0000313" key="1">
    <source>
        <dbReference type="EMBL" id="KAK4441946.1"/>
    </source>
</evidence>
<proteinExistence type="predicted"/>
<accession>A0AAV9G2Y1</accession>